<evidence type="ECO:0000313" key="2">
    <source>
        <dbReference type="Proteomes" id="UP000295122"/>
    </source>
</evidence>
<organism evidence="1 2">
    <name type="scientific">Enterovirga rhinocerotis</name>
    <dbReference type="NCBI Taxonomy" id="1339210"/>
    <lineage>
        <taxon>Bacteria</taxon>
        <taxon>Pseudomonadati</taxon>
        <taxon>Pseudomonadota</taxon>
        <taxon>Alphaproteobacteria</taxon>
        <taxon>Hyphomicrobiales</taxon>
        <taxon>Methylobacteriaceae</taxon>
        <taxon>Enterovirga</taxon>
    </lineage>
</organism>
<comment type="caution">
    <text evidence="1">The sequence shown here is derived from an EMBL/GenBank/DDBJ whole genome shotgun (WGS) entry which is preliminary data.</text>
</comment>
<dbReference type="InterPro" id="IPR007413">
    <property type="entry name" value="YcjX-like"/>
</dbReference>
<protein>
    <recommendedName>
        <fullName evidence="3">YcjX family protein</fullName>
    </recommendedName>
</protein>
<dbReference type="AlphaFoldDB" id="A0A4R7BIZ1"/>
<dbReference type="Proteomes" id="UP000295122">
    <property type="component" value="Unassembled WGS sequence"/>
</dbReference>
<sequence length="482" mass="52458">MSFLTDLVGGAASAAHSLRSAGQDLFQPALRLGVTGLSRSGKTVFTTALVHHLIRHSPLPAFTPAAEGRIRRARLAPQPDDDVPRFPVEQHLARIVDDRAWPASTNRIAQLRLDIDFERKAGWRSGPSNLTLDIVDYPGEWLLDLALLDQSYAEWSRETIAASRRPTRTRLAAPWLAALAANDPAGPADEDGAARLAESFRAYLLALRAQPEAVVTTPPGRFLMPGDLAGSPALTFAPLDLAQDGPPGSGTLAALMERRYESYKSRVVGPFFRDHFQRIERQIVLVDVLSAIDAGPEALAELETALDRVLLAFNAGRNGFFSRLFSPRADRVLFAATKADHIHHTSHDRLERMLRLLVSRAVRRTEAAGAKVGSVALASVRATRETTVLEGRTTLRAVAGTPEAGERIGDEIFDGEAEAAIFPGELPEDPEAVFHGEVQPGSLRFPRFRPPLVRADAAGRAGLLPHIRLDRALDFLIGDRLS</sequence>
<keyword evidence="2" id="KW-1185">Reference proteome</keyword>
<proteinExistence type="predicted"/>
<accession>A0A4R7BIZ1</accession>
<dbReference type="PIRSF" id="PIRSF019381">
    <property type="entry name" value="YcjX"/>
    <property type="match status" value="1"/>
</dbReference>
<gene>
    <name evidence="1" type="ORF">EV668_4753</name>
</gene>
<evidence type="ECO:0008006" key="3">
    <source>
        <dbReference type="Google" id="ProtNLM"/>
    </source>
</evidence>
<dbReference type="OrthoDB" id="9777645at2"/>
<dbReference type="PANTHER" id="PTHR38605:SF1">
    <property type="entry name" value="ATPASE"/>
    <property type="match status" value="1"/>
</dbReference>
<name>A0A4R7BIZ1_9HYPH</name>
<dbReference type="EMBL" id="SNZR01000018">
    <property type="protein sequence ID" value="TDR85208.1"/>
    <property type="molecule type" value="Genomic_DNA"/>
</dbReference>
<evidence type="ECO:0000313" key="1">
    <source>
        <dbReference type="EMBL" id="TDR85208.1"/>
    </source>
</evidence>
<dbReference type="Pfam" id="PF04317">
    <property type="entry name" value="DUF463"/>
    <property type="match status" value="1"/>
</dbReference>
<reference evidence="1 2" key="1">
    <citation type="submission" date="2019-03" db="EMBL/GenBank/DDBJ databases">
        <title>Genomic Encyclopedia of Type Strains, Phase IV (KMG-IV): sequencing the most valuable type-strain genomes for metagenomic binning, comparative biology and taxonomic classification.</title>
        <authorList>
            <person name="Goeker M."/>
        </authorList>
    </citation>
    <scope>NUCLEOTIDE SEQUENCE [LARGE SCALE GENOMIC DNA]</scope>
    <source>
        <strain evidence="1 2">DSM 25903</strain>
    </source>
</reference>
<dbReference type="PANTHER" id="PTHR38605">
    <property type="entry name" value="ATPASE-RELATED"/>
    <property type="match status" value="1"/>
</dbReference>